<proteinExistence type="inferred from homology"/>
<dbReference type="GO" id="GO:0000978">
    <property type="term" value="F:RNA polymerase II cis-regulatory region sequence-specific DNA binding"/>
    <property type="evidence" value="ECO:0007669"/>
    <property type="project" value="TreeGrafter"/>
</dbReference>
<feature type="compositionally biased region" description="Polar residues" evidence="11">
    <location>
        <begin position="74"/>
        <end position="88"/>
    </location>
</feature>
<dbReference type="SMART" id="SM00355">
    <property type="entry name" value="ZnF_C2H2"/>
    <property type="match status" value="2"/>
</dbReference>
<keyword evidence="7" id="KW-0805">Transcription regulation</keyword>
<evidence type="ECO:0000256" key="4">
    <source>
        <dbReference type="ARBA" id="ARBA00022737"/>
    </source>
</evidence>
<dbReference type="GO" id="GO:0008270">
    <property type="term" value="F:zinc ion binding"/>
    <property type="evidence" value="ECO:0007669"/>
    <property type="project" value="UniProtKB-KW"/>
</dbReference>
<evidence type="ECO:0000313" key="14">
    <source>
        <dbReference type="Proteomes" id="UP001221898"/>
    </source>
</evidence>
<feature type="compositionally biased region" description="Polar residues" evidence="11">
    <location>
        <begin position="107"/>
        <end position="116"/>
    </location>
</feature>
<evidence type="ECO:0000256" key="8">
    <source>
        <dbReference type="ARBA" id="ARBA00023125"/>
    </source>
</evidence>
<sequence>MLLKGLQAPRSQAPALCSFTAGCCAFLRHCSGCRCRLPRSDEKPYDCDLCDFVTSDSAFFALHVKDHQEGVRNASASRASKRTVTPAGSDTERGSHSSYPKLRKALLQQQIHQSAPYSRPGAAPSTNQNSTDSRSGAGIPGGGGGQTRENCSLDATPLNLAIQSDDRRGGPSLLQDDGLVRHRCSYCSYVTHYPEVLWMHQTVSHKINSSALAPKWATRTSLKAPKEGQAFQRRTGPPPALGGKDCPSLPSGQASRTRPRAGPIQAG</sequence>
<feature type="region of interest" description="Disordered" evidence="11">
    <location>
        <begin position="221"/>
        <end position="267"/>
    </location>
</feature>
<evidence type="ECO:0000259" key="12">
    <source>
        <dbReference type="SMART" id="SM00355"/>
    </source>
</evidence>
<name>A0AAD7WWI2_9TELE</name>
<evidence type="ECO:0000256" key="10">
    <source>
        <dbReference type="ARBA" id="ARBA00023242"/>
    </source>
</evidence>
<evidence type="ECO:0000313" key="13">
    <source>
        <dbReference type="EMBL" id="KAJ8411568.1"/>
    </source>
</evidence>
<keyword evidence="14" id="KW-1185">Reference proteome</keyword>
<feature type="compositionally biased region" description="Polar residues" evidence="11">
    <location>
        <begin position="124"/>
        <end position="134"/>
    </location>
</feature>
<evidence type="ECO:0000256" key="11">
    <source>
        <dbReference type="SAM" id="MobiDB-lite"/>
    </source>
</evidence>
<keyword evidence="5" id="KW-0863">Zinc-finger</keyword>
<feature type="domain" description="C2H2-type" evidence="12">
    <location>
        <begin position="182"/>
        <end position="205"/>
    </location>
</feature>
<evidence type="ECO:0000256" key="3">
    <source>
        <dbReference type="ARBA" id="ARBA00022723"/>
    </source>
</evidence>
<dbReference type="EMBL" id="JAINUG010000022">
    <property type="protein sequence ID" value="KAJ8411568.1"/>
    <property type="molecule type" value="Genomic_DNA"/>
</dbReference>
<keyword evidence="6" id="KW-0862">Zinc</keyword>
<evidence type="ECO:0000256" key="1">
    <source>
        <dbReference type="ARBA" id="ARBA00004123"/>
    </source>
</evidence>
<dbReference type="InterPro" id="IPR013087">
    <property type="entry name" value="Znf_C2H2_type"/>
</dbReference>
<feature type="domain" description="C2H2-type" evidence="12">
    <location>
        <begin position="45"/>
        <end position="67"/>
    </location>
</feature>
<keyword evidence="9" id="KW-0804">Transcription</keyword>
<protein>
    <recommendedName>
        <fullName evidence="12">C2H2-type domain-containing protein</fullName>
    </recommendedName>
</protein>
<evidence type="ECO:0000256" key="5">
    <source>
        <dbReference type="ARBA" id="ARBA00022771"/>
    </source>
</evidence>
<gene>
    <name evidence="13" type="ORF">AAFF_G00163760</name>
</gene>
<evidence type="ECO:0000256" key="2">
    <source>
        <dbReference type="ARBA" id="ARBA00006991"/>
    </source>
</evidence>
<accession>A0AAD7WWI2</accession>
<dbReference type="Proteomes" id="UP001221898">
    <property type="component" value="Unassembled WGS sequence"/>
</dbReference>
<comment type="subcellular location">
    <subcellularLocation>
        <location evidence="1">Nucleus</location>
    </subcellularLocation>
</comment>
<dbReference type="GO" id="GO:0000981">
    <property type="term" value="F:DNA-binding transcription factor activity, RNA polymerase II-specific"/>
    <property type="evidence" value="ECO:0007669"/>
    <property type="project" value="TreeGrafter"/>
</dbReference>
<dbReference type="AlphaFoldDB" id="A0AAD7WWI2"/>
<reference evidence="13" key="1">
    <citation type="journal article" date="2023" name="Science">
        <title>Genome structures resolve the early diversification of teleost fishes.</title>
        <authorList>
            <person name="Parey E."/>
            <person name="Louis A."/>
            <person name="Montfort J."/>
            <person name="Bouchez O."/>
            <person name="Roques C."/>
            <person name="Iampietro C."/>
            <person name="Lluch J."/>
            <person name="Castinel A."/>
            <person name="Donnadieu C."/>
            <person name="Desvignes T."/>
            <person name="Floi Bucao C."/>
            <person name="Jouanno E."/>
            <person name="Wen M."/>
            <person name="Mejri S."/>
            <person name="Dirks R."/>
            <person name="Jansen H."/>
            <person name="Henkel C."/>
            <person name="Chen W.J."/>
            <person name="Zahm M."/>
            <person name="Cabau C."/>
            <person name="Klopp C."/>
            <person name="Thompson A.W."/>
            <person name="Robinson-Rechavi M."/>
            <person name="Braasch I."/>
            <person name="Lecointre G."/>
            <person name="Bobe J."/>
            <person name="Postlethwait J.H."/>
            <person name="Berthelot C."/>
            <person name="Roest Crollius H."/>
            <person name="Guiguen Y."/>
        </authorList>
    </citation>
    <scope>NUCLEOTIDE SEQUENCE</scope>
    <source>
        <strain evidence="13">NC1722</strain>
    </source>
</reference>
<evidence type="ECO:0000256" key="7">
    <source>
        <dbReference type="ARBA" id="ARBA00023015"/>
    </source>
</evidence>
<dbReference type="PROSITE" id="PS51257">
    <property type="entry name" value="PROKAR_LIPOPROTEIN"/>
    <property type="match status" value="1"/>
</dbReference>
<keyword evidence="8" id="KW-0238">DNA-binding</keyword>
<organism evidence="13 14">
    <name type="scientific">Aldrovandia affinis</name>
    <dbReference type="NCBI Taxonomy" id="143900"/>
    <lineage>
        <taxon>Eukaryota</taxon>
        <taxon>Metazoa</taxon>
        <taxon>Chordata</taxon>
        <taxon>Craniata</taxon>
        <taxon>Vertebrata</taxon>
        <taxon>Euteleostomi</taxon>
        <taxon>Actinopterygii</taxon>
        <taxon>Neopterygii</taxon>
        <taxon>Teleostei</taxon>
        <taxon>Notacanthiformes</taxon>
        <taxon>Halosauridae</taxon>
        <taxon>Aldrovandia</taxon>
    </lineage>
</organism>
<comment type="similarity">
    <text evidence="2">Belongs to the krueppel C2H2-type zinc-finger protein family.</text>
</comment>
<evidence type="ECO:0000256" key="9">
    <source>
        <dbReference type="ARBA" id="ARBA00023163"/>
    </source>
</evidence>
<dbReference type="PANTHER" id="PTHR45925:SF3">
    <property type="entry name" value="ZINC FINGER PROTEIN 516"/>
    <property type="match status" value="1"/>
</dbReference>
<dbReference type="InterPro" id="IPR051967">
    <property type="entry name" value="Krueppel_C2H2-ZF"/>
</dbReference>
<feature type="region of interest" description="Disordered" evidence="11">
    <location>
        <begin position="70"/>
        <end position="152"/>
    </location>
</feature>
<keyword evidence="4" id="KW-0677">Repeat</keyword>
<dbReference type="GO" id="GO:0005634">
    <property type="term" value="C:nucleus"/>
    <property type="evidence" value="ECO:0007669"/>
    <property type="project" value="UniProtKB-SubCell"/>
</dbReference>
<comment type="caution">
    <text evidence="13">The sequence shown here is derived from an EMBL/GenBank/DDBJ whole genome shotgun (WGS) entry which is preliminary data.</text>
</comment>
<keyword evidence="10" id="KW-0539">Nucleus</keyword>
<dbReference type="PANTHER" id="PTHR45925">
    <property type="entry name" value="ZINC FINGER PROTEIN"/>
    <property type="match status" value="1"/>
</dbReference>
<keyword evidence="3" id="KW-0479">Metal-binding</keyword>
<evidence type="ECO:0000256" key="6">
    <source>
        <dbReference type="ARBA" id="ARBA00022833"/>
    </source>
</evidence>